<dbReference type="RefSeq" id="WP_249322489.1">
    <property type="nucleotide sequence ID" value="NZ_JACRTK010000001.1"/>
</dbReference>
<dbReference type="AlphaFoldDB" id="A0A926EW97"/>
<name>A0A926EW97_9FIRM</name>
<evidence type="ECO:0000313" key="2">
    <source>
        <dbReference type="Proteomes" id="UP000601522"/>
    </source>
</evidence>
<evidence type="ECO:0000313" key="1">
    <source>
        <dbReference type="EMBL" id="MBC8589670.1"/>
    </source>
</evidence>
<accession>A0A926EW97</accession>
<reference evidence="1 2" key="1">
    <citation type="submission" date="2020-08" db="EMBL/GenBank/DDBJ databases">
        <title>Genome public.</title>
        <authorList>
            <person name="Liu C."/>
            <person name="Sun Q."/>
        </authorList>
    </citation>
    <scope>NUCLEOTIDE SEQUENCE [LARGE SCALE GENOMIC DNA]</scope>
    <source>
        <strain evidence="1 2">NSJ-26</strain>
    </source>
</reference>
<proteinExistence type="predicted"/>
<protein>
    <submittedName>
        <fullName evidence="1">Uncharacterized protein</fullName>
    </submittedName>
</protein>
<dbReference type="EMBL" id="JACRTK010000001">
    <property type="protein sequence ID" value="MBC8589670.1"/>
    <property type="molecule type" value="Genomic_DNA"/>
</dbReference>
<keyword evidence="2" id="KW-1185">Reference proteome</keyword>
<sequence length="46" mass="5449">MLKLLLCDMFNAKDGLPEDCEEFQNKKKYLSVKLLIYFAKHPLVFI</sequence>
<dbReference type="Proteomes" id="UP000601522">
    <property type="component" value="Unassembled WGS sequence"/>
</dbReference>
<gene>
    <name evidence="1" type="ORF">H8689_00735</name>
</gene>
<organism evidence="1 2">
    <name type="scientific">Wansuia hejianensis</name>
    <dbReference type="NCBI Taxonomy" id="2763667"/>
    <lineage>
        <taxon>Bacteria</taxon>
        <taxon>Bacillati</taxon>
        <taxon>Bacillota</taxon>
        <taxon>Clostridia</taxon>
        <taxon>Lachnospirales</taxon>
        <taxon>Lachnospiraceae</taxon>
        <taxon>Wansuia</taxon>
    </lineage>
</organism>
<comment type="caution">
    <text evidence="1">The sequence shown here is derived from an EMBL/GenBank/DDBJ whole genome shotgun (WGS) entry which is preliminary data.</text>
</comment>